<feature type="region of interest" description="Disordered" evidence="1">
    <location>
        <begin position="1"/>
        <end position="26"/>
    </location>
</feature>
<protein>
    <recommendedName>
        <fullName evidence="4">C3H1-type domain-containing protein</fullName>
    </recommendedName>
</protein>
<evidence type="ECO:0008006" key="4">
    <source>
        <dbReference type="Google" id="ProtNLM"/>
    </source>
</evidence>
<dbReference type="Proteomes" id="UP001314205">
    <property type="component" value="Unassembled WGS sequence"/>
</dbReference>
<feature type="compositionally biased region" description="Basic residues" evidence="1">
    <location>
        <begin position="45"/>
        <end position="57"/>
    </location>
</feature>
<feature type="compositionally biased region" description="Basic and acidic residues" evidence="1">
    <location>
        <begin position="200"/>
        <end position="209"/>
    </location>
</feature>
<comment type="caution">
    <text evidence="2">The sequence shown here is derived from an EMBL/GenBank/DDBJ whole genome shotgun (WGS) entry which is preliminary data.</text>
</comment>
<reference evidence="2 3" key="1">
    <citation type="submission" date="2023-11" db="EMBL/GenBank/DDBJ databases">
        <authorList>
            <person name="Hedman E."/>
            <person name="Englund M."/>
            <person name="Stromberg M."/>
            <person name="Nyberg Akerstrom W."/>
            <person name="Nylinder S."/>
            <person name="Jareborg N."/>
            <person name="Kallberg Y."/>
            <person name="Kronander E."/>
        </authorList>
    </citation>
    <scope>NUCLEOTIDE SEQUENCE [LARGE SCALE GENOMIC DNA]</scope>
</reference>
<evidence type="ECO:0000313" key="2">
    <source>
        <dbReference type="EMBL" id="CAK1590558.1"/>
    </source>
</evidence>
<accession>A0AAV1L5L6</accession>
<evidence type="ECO:0000313" key="3">
    <source>
        <dbReference type="Proteomes" id="UP001314205"/>
    </source>
</evidence>
<dbReference type="AlphaFoldDB" id="A0AAV1L5L6"/>
<feature type="region of interest" description="Disordered" evidence="1">
    <location>
        <begin position="375"/>
        <end position="437"/>
    </location>
</feature>
<feature type="region of interest" description="Disordered" evidence="1">
    <location>
        <begin position="279"/>
        <end position="301"/>
    </location>
</feature>
<evidence type="ECO:0000256" key="1">
    <source>
        <dbReference type="SAM" id="MobiDB-lite"/>
    </source>
</evidence>
<feature type="region of interest" description="Disordered" evidence="1">
    <location>
        <begin position="1112"/>
        <end position="1136"/>
    </location>
</feature>
<organism evidence="2 3">
    <name type="scientific">Parnassius mnemosyne</name>
    <name type="common">clouded apollo</name>
    <dbReference type="NCBI Taxonomy" id="213953"/>
    <lineage>
        <taxon>Eukaryota</taxon>
        <taxon>Metazoa</taxon>
        <taxon>Ecdysozoa</taxon>
        <taxon>Arthropoda</taxon>
        <taxon>Hexapoda</taxon>
        <taxon>Insecta</taxon>
        <taxon>Pterygota</taxon>
        <taxon>Neoptera</taxon>
        <taxon>Endopterygota</taxon>
        <taxon>Lepidoptera</taxon>
        <taxon>Glossata</taxon>
        <taxon>Ditrysia</taxon>
        <taxon>Papilionoidea</taxon>
        <taxon>Papilionidae</taxon>
        <taxon>Parnassiinae</taxon>
        <taxon>Parnassini</taxon>
        <taxon>Parnassius</taxon>
        <taxon>Driopa</taxon>
    </lineage>
</organism>
<feature type="compositionally biased region" description="Low complexity" evidence="1">
    <location>
        <begin position="406"/>
        <end position="431"/>
    </location>
</feature>
<feature type="region of interest" description="Disordered" evidence="1">
    <location>
        <begin position="41"/>
        <end position="70"/>
    </location>
</feature>
<feature type="compositionally biased region" description="Basic and acidic residues" evidence="1">
    <location>
        <begin position="390"/>
        <end position="400"/>
    </location>
</feature>
<sequence>MAPRKRVNQLNEEGEGTRGKKGPKKITKLKAPTSIRVEVPAKTTKNTKARVVTSHKLKSSDANGAKKPKARVVTTKKLSKNEIKIMLANEVVQAHFSKIPIIPEKPVEPIVKRKPGRKKLLNKETCDVKEAKPVIASAIESDAHFAKNTIIPDKPLEPMVKRKPGRKKLLNKETCDVKEAKPVIIISAIDSDGSAFEETPDTKPKDKGPKGLQRKNAACTNTVTIDKNVKDESVNRSYVTKRGLNTKTWKRTAQNTVKLGQVEHKPRKRIRKGKISATVPANDENLTTLNEDNKESDKHKESLNIETGSDIYPALIKTRTTSAGSELSWTKDISSSSTTTCVTVCSKDFVRFDNKLPIVKLTHIKNKLEMGNSVNEKGESLTDNETADEECNKGSVKERSVSPTAVSVSRSLSLSSSSSSSSSSDSDSNSSGKSAALEENVDKIGEAIDKLTSNLKKFDLEIMTWIGYEDESVSPVTQNFHDKIYRLLKEESQVIVHCQNMKRVLLGDDTNLISEAYVCENKENSDKGANNEGFIKPDSINKTKCDKTVHNNNDLSCIKGASNDKRRDQNEEVESEDTLEISIDDRCNDDDDALSLFAESITGIESSRKNNSIASVSILSNNESNEYIPQPVRPILNKPVETVTYFPTKINKQGQEEVEVQNNKAVMVCEKQNADSTSIYRNSKSDTNNIIHGDLGDTSNLQIFHEENNKSHSSFNTITKNINPYQCRVLMASIYKPILGVKSVIFGGVCFFNLIKSCKKSRCRFLHAYPDNDKIKSRLTRLSEELFIQEYMLLRNWSILRRQYGILFVLEGIRRELTRIVVEMAIDFVSKANPNSKEDETLKVEVVETVLLYLNTVDISIVADMLTFNVKNGEILCDIFMQTLAETQNFSRFKIIFINLTNLIHKIPRQFSLNVATSLLERVCILPFEKPLVLALLNILKGTSPEIFQNKMICHLENQLYTESEDLYDKLLTIKDQIAENESVINDNITTPPLINYNLYPTKMNSTLHMEIDKRLSPDTTNLDNLNKIHKEPIITRTINTNRIWSFEQNKRPIHVSPNVSISSHGNELRNNGEHYKKWNNRTIFDKITTTSKPTPGTTMMRLQGIPKFKRRLDQHRFPYGNSPTKYPRRSGPDFL</sequence>
<gene>
    <name evidence="2" type="ORF">PARMNEM_LOCUS10900</name>
</gene>
<proteinExistence type="predicted"/>
<name>A0AAV1L5L6_9NEOP</name>
<feature type="region of interest" description="Disordered" evidence="1">
    <location>
        <begin position="194"/>
        <end position="216"/>
    </location>
</feature>
<feature type="compositionally biased region" description="Basic and acidic residues" evidence="1">
    <location>
        <begin position="291"/>
        <end position="301"/>
    </location>
</feature>
<keyword evidence="3" id="KW-1185">Reference proteome</keyword>
<dbReference type="EMBL" id="CAVLGL010000085">
    <property type="protein sequence ID" value="CAK1590558.1"/>
    <property type="molecule type" value="Genomic_DNA"/>
</dbReference>